<dbReference type="RefSeq" id="WP_068261994.1">
    <property type="nucleotide sequence ID" value="NZ_LWSK01000031.1"/>
</dbReference>
<dbReference type="InterPro" id="IPR017627">
    <property type="entry name" value="UGHY"/>
</dbReference>
<dbReference type="CDD" id="cd02212">
    <property type="entry name" value="cupin_UGlyAH_C"/>
    <property type="match status" value="1"/>
</dbReference>
<gene>
    <name evidence="2" type="ORF">LF1_20640</name>
</gene>
<dbReference type="Proteomes" id="UP000322699">
    <property type="component" value="Unassembled WGS sequence"/>
</dbReference>
<dbReference type="PANTHER" id="PTHR34571:SF1">
    <property type="entry name" value="(S)-UREIDOGLYCINE AMINOHYDROLASE"/>
    <property type="match status" value="1"/>
</dbReference>
<organism evidence="2 3">
    <name type="scientific">Rubripirellula obstinata</name>
    <dbReference type="NCBI Taxonomy" id="406547"/>
    <lineage>
        <taxon>Bacteria</taxon>
        <taxon>Pseudomonadati</taxon>
        <taxon>Planctomycetota</taxon>
        <taxon>Planctomycetia</taxon>
        <taxon>Pirellulales</taxon>
        <taxon>Pirellulaceae</taxon>
        <taxon>Rubripirellula</taxon>
    </lineage>
</organism>
<dbReference type="InterPro" id="IPR011051">
    <property type="entry name" value="RmlC_Cupin_sf"/>
</dbReference>
<dbReference type="Pfam" id="PF07883">
    <property type="entry name" value="Cupin_2"/>
    <property type="match status" value="1"/>
</dbReference>
<dbReference type="OrthoDB" id="9814939at2"/>
<evidence type="ECO:0000259" key="1">
    <source>
        <dbReference type="Pfam" id="PF07883"/>
    </source>
</evidence>
<dbReference type="PANTHER" id="PTHR34571">
    <property type="entry name" value="(S)-UREIDOGLYCINE AMINOHYDROLASE"/>
    <property type="match status" value="1"/>
</dbReference>
<sequence length="252" mass="28017">MEASDPPLFGNTRSRVTHNYALITPDTHVNSPLVGWQNTTAVHHISPEMGARFSQFTVFMTAGGRSESAGPGIERFVYVQQGSVRLSSDSKRELTEGCFVFLPADTQDRIVCDQSATLVMFDKRYVPHPDFETPAMVVGNANETSGEAFMGDPDAVLKTFLPISPEYDMAVNLFTYQPGATLPQVEIHVMEHGLIMLDGQGIYRLGADHFPVAKGDVIWMGSFCPQWFVAMGKKPASYLYYKDIHRERLSET</sequence>
<dbReference type="InterPro" id="IPR044704">
    <property type="entry name" value="UGlyAH_cupin_N"/>
</dbReference>
<dbReference type="InterPro" id="IPR014710">
    <property type="entry name" value="RmlC-like_jellyroll"/>
</dbReference>
<evidence type="ECO:0000313" key="2">
    <source>
        <dbReference type="EMBL" id="KAA1259530.1"/>
    </source>
</evidence>
<dbReference type="Gene3D" id="2.60.120.10">
    <property type="entry name" value="Jelly Rolls"/>
    <property type="match status" value="2"/>
</dbReference>
<dbReference type="SUPFAM" id="SSF51182">
    <property type="entry name" value="RmlC-like cupins"/>
    <property type="match status" value="1"/>
</dbReference>
<comment type="caution">
    <text evidence="2">The sequence shown here is derived from an EMBL/GenBank/DDBJ whole genome shotgun (WGS) entry which is preliminary data.</text>
</comment>
<proteinExistence type="predicted"/>
<dbReference type="NCBIfam" id="TIGR03214">
    <property type="entry name" value="ura-cupin"/>
    <property type="match status" value="1"/>
</dbReference>
<dbReference type="CDD" id="cd02211">
    <property type="entry name" value="cupin_UGlyAH_N"/>
    <property type="match status" value="1"/>
</dbReference>
<feature type="domain" description="Cupin type-2" evidence="1">
    <location>
        <begin position="173"/>
        <end position="239"/>
    </location>
</feature>
<dbReference type="AlphaFoldDB" id="A0A5B1CIU6"/>
<dbReference type="EMBL" id="VRLW01000001">
    <property type="protein sequence ID" value="KAA1259530.1"/>
    <property type="molecule type" value="Genomic_DNA"/>
</dbReference>
<reference evidence="2 3" key="1">
    <citation type="submission" date="2019-08" db="EMBL/GenBank/DDBJ databases">
        <title>Deep-cultivation of Planctomycetes and their phenomic and genomic characterization uncovers novel biology.</title>
        <authorList>
            <person name="Wiegand S."/>
            <person name="Jogler M."/>
            <person name="Boedeker C."/>
            <person name="Pinto D."/>
            <person name="Vollmers J."/>
            <person name="Rivas-Marin E."/>
            <person name="Kohn T."/>
            <person name="Peeters S.H."/>
            <person name="Heuer A."/>
            <person name="Rast P."/>
            <person name="Oberbeckmann S."/>
            <person name="Bunk B."/>
            <person name="Jeske O."/>
            <person name="Meyerdierks A."/>
            <person name="Storesund J.E."/>
            <person name="Kallscheuer N."/>
            <person name="Luecker S."/>
            <person name="Lage O.M."/>
            <person name="Pohl T."/>
            <person name="Merkel B.J."/>
            <person name="Hornburger P."/>
            <person name="Mueller R.-W."/>
            <person name="Bruemmer F."/>
            <person name="Labrenz M."/>
            <person name="Spormann A.M."/>
            <person name="Op Den Camp H."/>
            <person name="Overmann J."/>
            <person name="Amann R."/>
            <person name="Jetten M.S.M."/>
            <person name="Mascher T."/>
            <person name="Medema M.H."/>
            <person name="Devos D.P."/>
            <person name="Kaster A.-K."/>
            <person name="Ovreas L."/>
            <person name="Rohde M."/>
            <person name="Galperin M.Y."/>
            <person name="Jogler C."/>
        </authorList>
    </citation>
    <scope>NUCLEOTIDE SEQUENCE [LARGE SCALE GENOMIC DNA]</scope>
    <source>
        <strain evidence="2 3">LF1</strain>
    </source>
</reference>
<name>A0A5B1CIU6_9BACT</name>
<keyword evidence="3" id="KW-1185">Reference proteome</keyword>
<dbReference type="InterPro" id="IPR013096">
    <property type="entry name" value="Cupin_2"/>
</dbReference>
<protein>
    <recommendedName>
        <fullName evidence="1">Cupin type-2 domain-containing protein</fullName>
    </recommendedName>
</protein>
<accession>A0A5B1CIU6</accession>
<dbReference type="GO" id="GO:0071522">
    <property type="term" value="F:ureidoglycine aminohydrolase activity"/>
    <property type="evidence" value="ECO:0007669"/>
    <property type="project" value="InterPro"/>
</dbReference>
<dbReference type="InterPro" id="IPR044697">
    <property type="entry name" value="UGlyAH_cupin_C"/>
</dbReference>
<evidence type="ECO:0000313" key="3">
    <source>
        <dbReference type="Proteomes" id="UP000322699"/>
    </source>
</evidence>